<feature type="binding site" evidence="6">
    <location>
        <position position="76"/>
    </location>
    <ligand>
        <name>S-adenosyl-L-methionine</name>
        <dbReference type="ChEBI" id="CHEBI:59789"/>
    </ligand>
</feature>
<comment type="caution">
    <text evidence="7">The sequence shown here is derived from an EMBL/GenBank/DDBJ whole genome shotgun (WGS) entry which is preliminary data.</text>
</comment>
<feature type="binding site" evidence="6">
    <location>
        <begin position="94"/>
        <end position="96"/>
    </location>
    <ligand>
        <name>S-adenosyl-L-methionine</name>
        <dbReference type="ChEBI" id="CHEBI:59789"/>
    </ligand>
</feature>
<keyword evidence="3 6" id="KW-0489">Methyltransferase</keyword>
<name>A0A5C6S0U4_9BACT</name>
<protein>
    <recommendedName>
        <fullName evidence="6">Ribosomal RNA small subunit methyltransferase G</fullName>
        <ecNumber evidence="6">2.1.1.-</ecNumber>
    </recommendedName>
    <alternativeName>
        <fullName evidence="6">16S rRNA 7-methylguanosine methyltransferase</fullName>
        <shortName evidence="6">16S rRNA m7G methyltransferase</shortName>
    </alternativeName>
</protein>
<keyword evidence="4 6" id="KW-0808">Transferase</keyword>
<evidence type="ECO:0000313" key="8">
    <source>
        <dbReference type="Proteomes" id="UP000321580"/>
    </source>
</evidence>
<comment type="subcellular location">
    <subcellularLocation>
        <location evidence="6">Cytoplasm</location>
    </subcellularLocation>
</comment>
<dbReference type="Pfam" id="PF02527">
    <property type="entry name" value="GidB"/>
    <property type="match status" value="1"/>
</dbReference>
<dbReference type="OrthoDB" id="9808773at2"/>
<dbReference type="HAMAP" id="MF_00074">
    <property type="entry name" value="16SrRNA_methyltr_G"/>
    <property type="match status" value="1"/>
</dbReference>
<keyword evidence="1 6" id="KW-0963">Cytoplasm</keyword>
<dbReference type="PANTHER" id="PTHR31760">
    <property type="entry name" value="S-ADENOSYL-L-METHIONINE-DEPENDENT METHYLTRANSFERASES SUPERFAMILY PROTEIN"/>
    <property type="match status" value="1"/>
</dbReference>
<dbReference type="CDD" id="cd02440">
    <property type="entry name" value="AdoMet_MTases"/>
    <property type="match status" value="1"/>
</dbReference>
<evidence type="ECO:0000313" key="7">
    <source>
        <dbReference type="EMBL" id="TXB67895.1"/>
    </source>
</evidence>
<dbReference type="SUPFAM" id="SSF53335">
    <property type="entry name" value="S-adenosyl-L-methionine-dependent methyltransferases"/>
    <property type="match status" value="1"/>
</dbReference>
<organism evidence="7 8">
    <name type="scientific">Phaeodactylibacter luteus</name>
    <dbReference type="NCBI Taxonomy" id="1564516"/>
    <lineage>
        <taxon>Bacteria</taxon>
        <taxon>Pseudomonadati</taxon>
        <taxon>Bacteroidota</taxon>
        <taxon>Saprospiria</taxon>
        <taxon>Saprospirales</taxon>
        <taxon>Haliscomenobacteraceae</taxon>
        <taxon>Phaeodactylibacter</taxon>
    </lineage>
</organism>
<dbReference type="PANTHER" id="PTHR31760:SF0">
    <property type="entry name" value="S-ADENOSYL-L-METHIONINE-DEPENDENT METHYLTRANSFERASES SUPERFAMILY PROTEIN"/>
    <property type="match status" value="1"/>
</dbReference>
<gene>
    <name evidence="6 7" type="primary">rsmG</name>
    <name evidence="7" type="ORF">FRY97_03350</name>
</gene>
<accession>A0A5C6S0U4</accession>
<comment type="function">
    <text evidence="6">Specifically methylates the N7 position of a guanine in 16S rRNA.</text>
</comment>
<sequence>MEKILEYFPKLTDDQRAKFEQLGPLYEEWNDKINVISRKDIENLYPHHILHSLGIAKVVKFRSGANILDLGTGGGLPGIPLAILYPEVNFTLIDGTRKKILVVEEIVAALGLKNVKPMHLRAEELKGRFDFVVCRAVASLDKLVPWSARLLSHEERHALPNGLLTLKGGNLRGEIKALGKGAYVEQFPLTDYFPLEYYMEKYVIYVQR</sequence>
<feature type="binding site" evidence="6">
    <location>
        <position position="71"/>
    </location>
    <ligand>
        <name>S-adenosyl-L-methionine</name>
        <dbReference type="ChEBI" id="CHEBI:59789"/>
    </ligand>
</feature>
<dbReference type="AlphaFoldDB" id="A0A5C6S0U4"/>
<evidence type="ECO:0000256" key="3">
    <source>
        <dbReference type="ARBA" id="ARBA00022603"/>
    </source>
</evidence>
<dbReference type="GO" id="GO:0070043">
    <property type="term" value="F:rRNA (guanine-N7-)-methyltransferase activity"/>
    <property type="evidence" value="ECO:0007669"/>
    <property type="project" value="UniProtKB-UniRule"/>
</dbReference>
<dbReference type="EC" id="2.1.1.-" evidence="6"/>
<dbReference type="Proteomes" id="UP000321580">
    <property type="component" value="Unassembled WGS sequence"/>
</dbReference>
<dbReference type="InterPro" id="IPR029063">
    <property type="entry name" value="SAM-dependent_MTases_sf"/>
</dbReference>
<dbReference type="InterPro" id="IPR003682">
    <property type="entry name" value="rRNA_ssu_MeTfrase_G"/>
</dbReference>
<comment type="similarity">
    <text evidence="6">Belongs to the methyltransferase superfamily. RNA methyltransferase RsmG family.</text>
</comment>
<feature type="binding site" evidence="6">
    <location>
        <position position="135"/>
    </location>
    <ligand>
        <name>S-adenosyl-L-methionine</name>
        <dbReference type="ChEBI" id="CHEBI:59789"/>
    </ligand>
</feature>
<evidence type="ECO:0000256" key="2">
    <source>
        <dbReference type="ARBA" id="ARBA00022552"/>
    </source>
</evidence>
<dbReference type="GO" id="GO:0005829">
    <property type="term" value="C:cytosol"/>
    <property type="evidence" value="ECO:0007669"/>
    <property type="project" value="TreeGrafter"/>
</dbReference>
<evidence type="ECO:0000256" key="5">
    <source>
        <dbReference type="ARBA" id="ARBA00022691"/>
    </source>
</evidence>
<reference evidence="7 8" key="1">
    <citation type="submission" date="2019-08" db="EMBL/GenBank/DDBJ databases">
        <title>Genome of Phaeodactylibacter luteus.</title>
        <authorList>
            <person name="Bowman J.P."/>
        </authorList>
    </citation>
    <scope>NUCLEOTIDE SEQUENCE [LARGE SCALE GENOMIC DNA]</scope>
    <source>
        <strain evidence="7 8">KCTC 42180</strain>
    </source>
</reference>
<dbReference type="EMBL" id="VOOR01000005">
    <property type="protein sequence ID" value="TXB67895.1"/>
    <property type="molecule type" value="Genomic_DNA"/>
</dbReference>
<feature type="binding site" evidence="6">
    <location>
        <begin position="122"/>
        <end position="123"/>
    </location>
    <ligand>
        <name>S-adenosyl-L-methionine</name>
        <dbReference type="ChEBI" id="CHEBI:59789"/>
    </ligand>
</feature>
<keyword evidence="2 6" id="KW-0698">rRNA processing</keyword>
<evidence type="ECO:0000256" key="6">
    <source>
        <dbReference type="HAMAP-Rule" id="MF_00074"/>
    </source>
</evidence>
<proteinExistence type="inferred from homology"/>
<evidence type="ECO:0000256" key="4">
    <source>
        <dbReference type="ARBA" id="ARBA00022679"/>
    </source>
</evidence>
<evidence type="ECO:0000256" key="1">
    <source>
        <dbReference type="ARBA" id="ARBA00022490"/>
    </source>
</evidence>
<dbReference type="RefSeq" id="WP_147166016.1">
    <property type="nucleotide sequence ID" value="NZ_VOOR01000005.1"/>
</dbReference>
<keyword evidence="5 6" id="KW-0949">S-adenosyl-L-methionine</keyword>
<keyword evidence="8" id="KW-1185">Reference proteome</keyword>
<dbReference type="PIRSF" id="PIRSF003078">
    <property type="entry name" value="GidB"/>
    <property type="match status" value="1"/>
</dbReference>
<dbReference type="NCBIfam" id="TIGR00138">
    <property type="entry name" value="rsmG_gidB"/>
    <property type="match status" value="1"/>
</dbReference>
<dbReference type="Gene3D" id="3.40.50.150">
    <property type="entry name" value="Vaccinia Virus protein VP39"/>
    <property type="match status" value="1"/>
</dbReference>